<evidence type="ECO:0000313" key="2">
    <source>
        <dbReference type="EMBL" id="MBB5224873.1"/>
    </source>
</evidence>
<dbReference type="RefSeq" id="WP_184656583.1">
    <property type="nucleotide sequence ID" value="NZ_JACHFQ010000001.1"/>
</dbReference>
<keyword evidence="2" id="KW-0830">Ubiquinone</keyword>
<keyword evidence="2" id="KW-0489">Methyltransferase</keyword>
<dbReference type="Gene3D" id="3.40.50.150">
    <property type="entry name" value="Vaccinia Virus protein VP39"/>
    <property type="match status" value="1"/>
</dbReference>
<name>A0A7W8G6Q2_9SPIR</name>
<keyword evidence="3" id="KW-1185">Reference proteome</keyword>
<dbReference type="AlphaFoldDB" id="A0A7W8G6Q2"/>
<sequence>MTPLEKYYNKFKEDHRLTTRHGIVEFTVSMKHIHDCIELVRAGRENSSVKLLDVGAGTGRYSVALAREGFDVTAVELVAHNLEILRGKHENVKSWQGDARDLHFLPDETFDVTLLFGPMYHLHSDEERGAALSEAKRVTKKGGFILVAYLMNEYAVLSYCFREGKIKEVLAKGTLTADFHTITNINDDLYSYTRLEDTARLNEKAGLERVKIFAPDGAADYMRRELNALDEESFAHFIEYQMAVCERPDLLGASSHTVDVLRKN</sequence>
<dbReference type="SUPFAM" id="SSF53335">
    <property type="entry name" value="S-adenosyl-L-methionine-dependent methyltransferases"/>
    <property type="match status" value="1"/>
</dbReference>
<dbReference type="GO" id="GO:0008757">
    <property type="term" value="F:S-adenosylmethionine-dependent methyltransferase activity"/>
    <property type="evidence" value="ECO:0007669"/>
    <property type="project" value="InterPro"/>
</dbReference>
<proteinExistence type="predicted"/>
<reference evidence="2 3" key="1">
    <citation type="submission" date="2020-08" db="EMBL/GenBank/DDBJ databases">
        <title>Genomic Encyclopedia of Type Strains, Phase IV (KMG-IV): sequencing the most valuable type-strain genomes for metagenomic binning, comparative biology and taxonomic classification.</title>
        <authorList>
            <person name="Goeker M."/>
        </authorList>
    </citation>
    <scope>NUCLEOTIDE SEQUENCE [LARGE SCALE GENOMIC DNA]</scope>
    <source>
        <strain evidence="2 3">DSM 103462</strain>
    </source>
</reference>
<dbReference type="InterPro" id="IPR029063">
    <property type="entry name" value="SAM-dependent_MTases_sf"/>
</dbReference>
<feature type="domain" description="Methyltransferase type 11" evidence="1">
    <location>
        <begin position="52"/>
        <end position="146"/>
    </location>
</feature>
<evidence type="ECO:0000313" key="3">
    <source>
        <dbReference type="Proteomes" id="UP000518887"/>
    </source>
</evidence>
<keyword evidence="2" id="KW-0808">Transferase</keyword>
<dbReference type="EMBL" id="JACHFQ010000001">
    <property type="protein sequence ID" value="MBB5224873.1"/>
    <property type="molecule type" value="Genomic_DNA"/>
</dbReference>
<accession>A0A7W8G6Q2</accession>
<dbReference type="Proteomes" id="UP000518887">
    <property type="component" value="Unassembled WGS sequence"/>
</dbReference>
<gene>
    <name evidence="2" type="ORF">HNP76_000213</name>
</gene>
<dbReference type="InterPro" id="IPR013216">
    <property type="entry name" value="Methyltransf_11"/>
</dbReference>
<dbReference type="PANTHER" id="PTHR43464">
    <property type="entry name" value="METHYLTRANSFERASE"/>
    <property type="match status" value="1"/>
</dbReference>
<organism evidence="2 3">
    <name type="scientific">Treponema ruminis</name>
    <dbReference type="NCBI Taxonomy" id="744515"/>
    <lineage>
        <taxon>Bacteria</taxon>
        <taxon>Pseudomonadati</taxon>
        <taxon>Spirochaetota</taxon>
        <taxon>Spirochaetia</taxon>
        <taxon>Spirochaetales</taxon>
        <taxon>Treponemataceae</taxon>
        <taxon>Treponema</taxon>
    </lineage>
</organism>
<evidence type="ECO:0000259" key="1">
    <source>
        <dbReference type="Pfam" id="PF08241"/>
    </source>
</evidence>
<dbReference type="Pfam" id="PF08241">
    <property type="entry name" value="Methyltransf_11"/>
    <property type="match status" value="1"/>
</dbReference>
<protein>
    <submittedName>
        <fullName evidence="2">Ubiquinone/menaquinone biosynthesis C-methylase UbiE</fullName>
    </submittedName>
</protein>
<dbReference type="GO" id="GO:0032259">
    <property type="term" value="P:methylation"/>
    <property type="evidence" value="ECO:0007669"/>
    <property type="project" value="UniProtKB-KW"/>
</dbReference>
<comment type="caution">
    <text evidence="2">The sequence shown here is derived from an EMBL/GenBank/DDBJ whole genome shotgun (WGS) entry which is preliminary data.</text>
</comment>
<dbReference type="CDD" id="cd02440">
    <property type="entry name" value="AdoMet_MTases"/>
    <property type="match status" value="1"/>
</dbReference>